<dbReference type="Proteomes" id="UP001218188">
    <property type="component" value="Unassembled WGS sequence"/>
</dbReference>
<feature type="compositionally biased region" description="Basic and acidic residues" evidence="1">
    <location>
        <begin position="104"/>
        <end position="116"/>
    </location>
</feature>
<evidence type="ECO:0000313" key="4">
    <source>
        <dbReference type="Proteomes" id="UP001218188"/>
    </source>
</evidence>
<evidence type="ECO:0000256" key="1">
    <source>
        <dbReference type="SAM" id="MobiDB-lite"/>
    </source>
</evidence>
<reference evidence="3" key="1">
    <citation type="submission" date="2023-03" db="EMBL/GenBank/DDBJ databases">
        <title>Massive genome expansion in bonnet fungi (Mycena s.s.) driven by repeated elements and novel gene families across ecological guilds.</title>
        <authorList>
            <consortium name="Lawrence Berkeley National Laboratory"/>
            <person name="Harder C.B."/>
            <person name="Miyauchi S."/>
            <person name="Viragh M."/>
            <person name="Kuo A."/>
            <person name="Thoen E."/>
            <person name="Andreopoulos B."/>
            <person name="Lu D."/>
            <person name="Skrede I."/>
            <person name="Drula E."/>
            <person name="Henrissat B."/>
            <person name="Morin E."/>
            <person name="Kohler A."/>
            <person name="Barry K."/>
            <person name="LaButti K."/>
            <person name="Morin E."/>
            <person name="Salamov A."/>
            <person name="Lipzen A."/>
            <person name="Mereny Z."/>
            <person name="Hegedus B."/>
            <person name="Baldrian P."/>
            <person name="Stursova M."/>
            <person name="Weitz H."/>
            <person name="Taylor A."/>
            <person name="Grigoriev I.V."/>
            <person name="Nagy L.G."/>
            <person name="Martin F."/>
            <person name="Kauserud H."/>
        </authorList>
    </citation>
    <scope>NUCLEOTIDE SEQUENCE</scope>
    <source>
        <strain evidence="3">CBHHK200</strain>
    </source>
</reference>
<proteinExistence type="predicted"/>
<sequence>MSSESNANLSETTSVDKPNGTAPPQLDASIEADLAELNELLSKETLDDAEDASVAELLARLEGADGVAKGVEGKLDALLGKLDTLLEALEKPDPAKAESPAPNENEKTVDKENKEA</sequence>
<comment type="caution">
    <text evidence="3">The sequence shown here is derived from an EMBL/GenBank/DDBJ whole genome shotgun (WGS) entry which is preliminary data.</text>
</comment>
<evidence type="ECO:0000313" key="3">
    <source>
        <dbReference type="EMBL" id="KAJ7040244.1"/>
    </source>
</evidence>
<dbReference type="EMBL" id="JARJCM010000171">
    <property type="protein sequence ID" value="KAJ7024412.1"/>
    <property type="molecule type" value="Genomic_DNA"/>
</dbReference>
<keyword evidence="4" id="KW-1185">Reference proteome</keyword>
<evidence type="ECO:0000313" key="2">
    <source>
        <dbReference type="EMBL" id="KAJ7024412.1"/>
    </source>
</evidence>
<feature type="region of interest" description="Disordered" evidence="1">
    <location>
        <begin position="1"/>
        <end position="29"/>
    </location>
</feature>
<dbReference type="EMBL" id="JARJCM010000022">
    <property type="protein sequence ID" value="KAJ7040244.1"/>
    <property type="molecule type" value="Genomic_DNA"/>
</dbReference>
<organism evidence="3 4">
    <name type="scientific">Mycena alexandri</name>
    <dbReference type="NCBI Taxonomy" id="1745969"/>
    <lineage>
        <taxon>Eukaryota</taxon>
        <taxon>Fungi</taxon>
        <taxon>Dikarya</taxon>
        <taxon>Basidiomycota</taxon>
        <taxon>Agaricomycotina</taxon>
        <taxon>Agaricomycetes</taxon>
        <taxon>Agaricomycetidae</taxon>
        <taxon>Agaricales</taxon>
        <taxon>Marasmiineae</taxon>
        <taxon>Mycenaceae</taxon>
        <taxon>Mycena</taxon>
    </lineage>
</organism>
<dbReference type="AlphaFoldDB" id="A0AAD6T6D1"/>
<feature type="region of interest" description="Disordered" evidence="1">
    <location>
        <begin position="90"/>
        <end position="116"/>
    </location>
</feature>
<accession>A0AAD6T6D1</accession>
<protein>
    <submittedName>
        <fullName evidence="3">Uncharacterized protein</fullName>
    </submittedName>
</protein>
<gene>
    <name evidence="2" type="ORF">C8F04DRAFT_162194</name>
    <name evidence="3" type="ORF">C8F04DRAFT_249381</name>
</gene>
<name>A0AAD6T6D1_9AGAR</name>
<feature type="compositionally biased region" description="Polar residues" evidence="1">
    <location>
        <begin position="1"/>
        <end position="16"/>
    </location>
</feature>